<sequence length="125" mass="14145">MPFDSLDPRGPWRNAIGPATYHTGTSELSGLDLRIFDSSIRLTPRHHEPAMTAIHTPSNQTLGFSFETPHSRQTEAYSSQTESYPSRTDAHPLRTFKSSSSFDLAIDNYIKDFGYGNQDRNYVDF</sequence>
<evidence type="ECO:0000256" key="1">
    <source>
        <dbReference type="SAM" id="MobiDB-lite"/>
    </source>
</evidence>
<dbReference type="AlphaFoldDB" id="B4H5I3"/>
<feature type="region of interest" description="Disordered" evidence="1">
    <location>
        <begin position="68"/>
        <end position="92"/>
    </location>
</feature>
<dbReference type="Proteomes" id="UP000008744">
    <property type="component" value="Unassembled WGS sequence"/>
</dbReference>
<protein>
    <submittedName>
        <fullName evidence="3">GL16154</fullName>
    </submittedName>
</protein>
<evidence type="ECO:0000259" key="2">
    <source>
        <dbReference type="Pfam" id="PF15918"/>
    </source>
</evidence>
<feature type="domain" description="DUF4744" evidence="2">
    <location>
        <begin position="73"/>
        <end position="125"/>
    </location>
</feature>
<gene>
    <name evidence="3" type="primary">Dper\GL16154</name>
    <name evidence="3" type="ORF">Dper_GL16154</name>
</gene>
<organism evidence="4">
    <name type="scientific">Drosophila persimilis</name>
    <name type="common">Fruit fly</name>
    <dbReference type="NCBI Taxonomy" id="7234"/>
    <lineage>
        <taxon>Eukaryota</taxon>
        <taxon>Metazoa</taxon>
        <taxon>Ecdysozoa</taxon>
        <taxon>Arthropoda</taxon>
        <taxon>Hexapoda</taxon>
        <taxon>Insecta</taxon>
        <taxon>Pterygota</taxon>
        <taxon>Neoptera</taxon>
        <taxon>Endopterygota</taxon>
        <taxon>Diptera</taxon>
        <taxon>Brachycera</taxon>
        <taxon>Muscomorpha</taxon>
        <taxon>Ephydroidea</taxon>
        <taxon>Drosophilidae</taxon>
        <taxon>Drosophila</taxon>
        <taxon>Sophophora</taxon>
    </lineage>
</organism>
<name>B4H5I3_DROPE</name>
<dbReference type="HOGENOM" id="CLU_2152013_0_0_1"/>
<dbReference type="EMBL" id="CH479211">
    <property type="protein sequence ID" value="EDW33035.1"/>
    <property type="molecule type" value="Genomic_DNA"/>
</dbReference>
<evidence type="ECO:0000313" key="3">
    <source>
        <dbReference type="EMBL" id="EDW33035.1"/>
    </source>
</evidence>
<reference evidence="3 4" key="1">
    <citation type="journal article" date="2007" name="Nature">
        <title>Evolution of genes and genomes on the Drosophila phylogeny.</title>
        <authorList>
            <consortium name="Drosophila 12 Genomes Consortium"/>
            <person name="Clark A.G."/>
            <person name="Eisen M.B."/>
            <person name="Smith D.R."/>
            <person name="Bergman C.M."/>
            <person name="Oliver B."/>
            <person name="Markow T.A."/>
            <person name="Kaufman T.C."/>
            <person name="Kellis M."/>
            <person name="Gelbart W."/>
            <person name="Iyer V.N."/>
            <person name="Pollard D.A."/>
            <person name="Sackton T.B."/>
            <person name="Larracuente A.M."/>
            <person name="Singh N.D."/>
            <person name="Abad J.P."/>
            <person name="Abt D.N."/>
            <person name="Adryan B."/>
            <person name="Aguade M."/>
            <person name="Akashi H."/>
            <person name="Anderson W.W."/>
            <person name="Aquadro C.F."/>
            <person name="Ardell D.H."/>
            <person name="Arguello R."/>
            <person name="Artieri C.G."/>
            <person name="Barbash D.A."/>
            <person name="Barker D."/>
            <person name="Barsanti P."/>
            <person name="Batterham P."/>
            <person name="Batzoglou S."/>
            <person name="Begun D."/>
            <person name="Bhutkar A."/>
            <person name="Blanco E."/>
            <person name="Bosak S.A."/>
            <person name="Bradley R.K."/>
            <person name="Brand A.D."/>
            <person name="Brent M.R."/>
            <person name="Brooks A.N."/>
            <person name="Brown R.H."/>
            <person name="Butlin R.K."/>
            <person name="Caggese C."/>
            <person name="Calvi B.R."/>
            <person name="Bernardo de Carvalho A."/>
            <person name="Caspi A."/>
            <person name="Castrezana S."/>
            <person name="Celniker S.E."/>
            <person name="Chang J.L."/>
            <person name="Chapple C."/>
            <person name="Chatterji S."/>
            <person name="Chinwalla A."/>
            <person name="Civetta A."/>
            <person name="Clifton S.W."/>
            <person name="Comeron J.M."/>
            <person name="Costello J.C."/>
            <person name="Coyne J.A."/>
            <person name="Daub J."/>
            <person name="David R.G."/>
            <person name="Delcher A.L."/>
            <person name="Delehaunty K."/>
            <person name="Do C.B."/>
            <person name="Ebling H."/>
            <person name="Edwards K."/>
            <person name="Eickbush T."/>
            <person name="Evans J.D."/>
            <person name="Filipski A."/>
            <person name="Findeiss S."/>
            <person name="Freyhult E."/>
            <person name="Fulton L."/>
            <person name="Fulton R."/>
            <person name="Garcia A.C."/>
            <person name="Gardiner A."/>
            <person name="Garfield D.A."/>
            <person name="Garvin B.E."/>
            <person name="Gibson G."/>
            <person name="Gilbert D."/>
            <person name="Gnerre S."/>
            <person name="Godfrey J."/>
            <person name="Good R."/>
            <person name="Gotea V."/>
            <person name="Gravely B."/>
            <person name="Greenberg A.J."/>
            <person name="Griffiths-Jones S."/>
            <person name="Gross S."/>
            <person name="Guigo R."/>
            <person name="Gustafson E.A."/>
            <person name="Haerty W."/>
            <person name="Hahn M.W."/>
            <person name="Halligan D.L."/>
            <person name="Halpern A.L."/>
            <person name="Halter G.M."/>
            <person name="Han M.V."/>
            <person name="Heger A."/>
            <person name="Hillier L."/>
            <person name="Hinrichs A.S."/>
            <person name="Holmes I."/>
            <person name="Hoskins R.A."/>
            <person name="Hubisz M.J."/>
            <person name="Hultmark D."/>
            <person name="Huntley M.A."/>
            <person name="Jaffe D.B."/>
            <person name="Jagadeeshan S."/>
            <person name="Jeck W.R."/>
            <person name="Johnson J."/>
            <person name="Jones C.D."/>
            <person name="Jordan W.C."/>
            <person name="Karpen G.H."/>
            <person name="Kataoka E."/>
            <person name="Keightley P.D."/>
            <person name="Kheradpour P."/>
            <person name="Kirkness E.F."/>
            <person name="Koerich L.B."/>
            <person name="Kristiansen K."/>
            <person name="Kudrna D."/>
            <person name="Kulathinal R.J."/>
            <person name="Kumar S."/>
            <person name="Kwok R."/>
            <person name="Lander E."/>
            <person name="Langley C.H."/>
            <person name="Lapoint R."/>
            <person name="Lazzaro B.P."/>
            <person name="Lee S.J."/>
            <person name="Levesque L."/>
            <person name="Li R."/>
            <person name="Lin C.F."/>
            <person name="Lin M.F."/>
            <person name="Lindblad-Toh K."/>
            <person name="Llopart A."/>
            <person name="Long M."/>
            <person name="Low L."/>
            <person name="Lozovsky E."/>
            <person name="Lu J."/>
            <person name="Luo M."/>
            <person name="Machado C.A."/>
            <person name="Makalowski W."/>
            <person name="Marzo M."/>
            <person name="Matsuda M."/>
            <person name="Matzkin L."/>
            <person name="McAllister B."/>
            <person name="McBride C.S."/>
            <person name="McKernan B."/>
            <person name="McKernan K."/>
            <person name="Mendez-Lago M."/>
            <person name="Minx P."/>
            <person name="Mollenhauer M.U."/>
            <person name="Montooth K."/>
            <person name="Mount S.M."/>
            <person name="Mu X."/>
            <person name="Myers E."/>
            <person name="Negre B."/>
            <person name="Newfeld S."/>
            <person name="Nielsen R."/>
            <person name="Noor M.A."/>
            <person name="O'Grady P."/>
            <person name="Pachter L."/>
            <person name="Papaceit M."/>
            <person name="Parisi M.J."/>
            <person name="Parisi M."/>
            <person name="Parts L."/>
            <person name="Pedersen J.S."/>
            <person name="Pesole G."/>
            <person name="Phillippy A.M."/>
            <person name="Ponting C.P."/>
            <person name="Pop M."/>
            <person name="Porcelli D."/>
            <person name="Powell J.R."/>
            <person name="Prohaska S."/>
            <person name="Pruitt K."/>
            <person name="Puig M."/>
            <person name="Quesneville H."/>
            <person name="Ram K.R."/>
            <person name="Rand D."/>
            <person name="Rasmussen M.D."/>
            <person name="Reed L.K."/>
            <person name="Reenan R."/>
            <person name="Reily A."/>
            <person name="Remington K.A."/>
            <person name="Rieger T.T."/>
            <person name="Ritchie M.G."/>
            <person name="Robin C."/>
            <person name="Rogers Y.H."/>
            <person name="Rohde C."/>
            <person name="Rozas J."/>
            <person name="Rubenfield M.J."/>
            <person name="Ruiz A."/>
            <person name="Russo S."/>
            <person name="Salzberg S.L."/>
            <person name="Sanchez-Gracia A."/>
            <person name="Saranga D.J."/>
            <person name="Sato H."/>
            <person name="Schaeffer S.W."/>
            <person name="Schatz M.C."/>
            <person name="Schlenke T."/>
            <person name="Schwartz R."/>
            <person name="Segarra C."/>
            <person name="Singh R.S."/>
            <person name="Sirot L."/>
            <person name="Sirota M."/>
            <person name="Sisneros N.B."/>
            <person name="Smith C.D."/>
            <person name="Smith T.F."/>
            <person name="Spieth J."/>
            <person name="Stage D.E."/>
            <person name="Stark A."/>
            <person name="Stephan W."/>
            <person name="Strausberg R.L."/>
            <person name="Strempel S."/>
            <person name="Sturgill D."/>
            <person name="Sutton G."/>
            <person name="Sutton G.G."/>
            <person name="Tao W."/>
            <person name="Teichmann S."/>
            <person name="Tobari Y.N."/>
            <person name="Tomimura Y."/>
            <person name="Tsolas J.M."/>
            <person name="Valente V.L."/>
            <person name="Venter E."/>
            <person name="Venter J.C."/>
            <person name="Vicario S."/>
            <person name="Vieira F.G."/>
            <person name="Vilella A.J."/>
            <person name="Villasante A."/>
            <person name="Walenz B."/>
            <person name="Wang J."/>
            <person name="Wasserman M."/>
            <person name="Watts T."/>
            <person name="Wilson D."/>
            <person name="Wilson R.K."/>
            <person name="Wing R.A."/>
            <person name="Wolfner M.F."/>
            <person name="Wong A."/>
            <person name="Wong G.K."/>
            <person name="Wu C.I."/>
            <person name="Wu G."/>
            <person name="Yamamoto D."/>
            <person name="Yang H.P."/>
            <person name="Yang S.P."/>
            <person name="Yorke J.A."/>
            <person name="Yoshida K."/>
            <person name="Zdobnov E."/>
            <person name="Zhang P."/>
            <person name="Zhang Y."/>
            <person name="Zimin A.V."/>
            <person name="Baldwin J."/>
            <person name="Abdouelleil A."/>
            <person name="Abdulkadir J."/>
            <person name="Abebe A."/>
            <person name="Abera B."/>
            <person name="Abreu J."/>
            <person name="Acer S.C."/>
            <person name="Aftuck L."/>
            <person name="Alexander A."/>
            <person name="An P."/>
            <person name="Anderson E."/>
            <person name="Anderson S."/>
            <person name="Arachi H."/>
            <person name="Azer M."/>
            <person name="Bachantsang P."/>
            <person name="Barry A."/>
            <person name="Bayul T."/>
            <person name="Berlin A."/>
            <person name="Bessette D."/>
            <person name="Bloom T."/>
            <person name="Blye J."/>
            <person name="Boguslavskiy L."/>
            <person name="Bonnet C."/>
            <person name="Boukhgalter B."/>
            <person name="Bourzgui I."/>
            <person name="Brown A."/>
            <person name="Cahill P."/>
            <person name="Channer S."/>
            <person name="Cheshatsang Y."/>
            <person name="Chuda L."/>
            <person name="Citroen M."/>
            <person name="Collymore A."/>
            <person name="Cooke P."/>
            <person name="Costello M."/>
            <person name="D'Aco K."/>
            <person name="Daza R."/>
            <person name="De Haan G."/>
            <person name="DeGray S."/>
            <person name="DeMaso C."/>
            <person name="Dhargay N."/>
            <person name="Dooley K."/>
            <person name="Dooley E."/>
            <person name="Doricent M."/>
            <person name="Dorje P."/>
            <person name="Dorjee K."/>
            <person name="Dupes A."/>
            <person name="Elong R."/>
            <person name="Falk J."/>
            <person name="Farina A."/>
            <person name="Faro S."/>
            <person name="Ferguson D."/>
            <person name="Fisher S."/>
            <person name="Foley C.D."/>
            <person name="Franke A."/>
            <person name="Friedrich D."/>
            <person name="Gadbois L."/>
            <person name="Gearin G."/>
            <person name="Gearin C.R."/>
            <person name="Giannoukos G."/>
            <person name="Goode T."/>
            <person name="Graham J."/>
            <person name="Grandbois E."/>
            <person name="Grewal S."/>
            <person name="Gyaltsen K."/>
            <person name="Hafez N."/>
            <person name="Hagos B."/>
            <person name="Hall J."/>
            <person name="Henson C."/>
            <person name="Hollinger A."/>
            <person name="Honan T."/>
            <person name="Huard M.D."/>
            <person name="Hughes L."/>
            <person name="Hurhula B."/>
            <person name="Husby M.E."/>
            <person name="Kamat A."/>
            <person name="Kanga B."/>
            <person name="Kashin S."/>
            <person name="Khazanovich D."/>
            <person name="Kisner P."/>
            <person name="Lance K."/>
            <person name="Lara M."/>
            <person name="Lee W."/>
            <person name="Lennon N."/>
            <person name="Letendre F."/>
            <person name="LeVine R."/>
            <person name="Lipovsky A."/>
            <person name="Liu X."/>
            <person name="Liu J."/>
            <person name="Liu S."/>
            <person name="Lokyitsang T."/>
            <person name="Lokyitsang Y."/>
            <person name="Lubonja R."/>
            <person name="Lui A."/>
            <person name="MacDonald P."/>
            <person name="Magnisalis V."/>
            <person name="Maru K."/>
            <person name="Matthews C."/>
            <person name="McCusker W."/>
            <person name="McDonough S."/>
            <person name="Mehta T."/>
            <person name="Meldrim J."/>
            <person name="Meneus L."/>
            <person name="Mihai O."/>
            <person name="Mihalev A."/>
            <person name="Mihova T."/>
            <person name="Mittelman R."/>
            <person name="Mlenga V."/>
            <person name="Montmayeur A."/>
            <person name="Mulrain L."/>
            <person name="Navidi A."/>
            <person name="Naylor J."/>
            <person name="Negash T."/>
            <person name="Nguyen T."/>
            <person name="Nguyen N."/>
            <person name="Nicol R."/>
            <person name="Norbu C."/>
            <person name="Norbu N."/>
            <person name="Novod N."/>
            <person name="O'Neill B."/>
            <person name="Osman S."/>
            <person name="Markiewicz E."/>
            <person name="Oyono O.L."/>
            <person name="Patti C."/>
            <person name="Phunkhang P."/>
            <person name="Pierre F."/>
            <person name="Priest M."/>
            <person name="Raghuraman S."/>
            <person name="Rege F."/>
            <person name="Reyes R."/>
            <person name="Rise C."/>
            <person name="Rogov P."/>
            <person name="Ross K."/>
            <person name="Ryan E."/>
            <person name="Settipalli S."/>
            <person name="Shea T."/>
            <person name="Sherpa N."/>
            <person name="Shi L."/>
            <person name="Shih D."/>
            <person name="Sparrow T."/>
            <person name="Spaulding J."/>
            <person name="Stalker J."/>
            <person name="Stange-Thomann N."/>
            <person name="Stavropoulos S."/>
            <person name="Stone C."/>
            <person name="Strader C."/>
            <person name="Tesfaye S."/>
            <person name="Thomson T."/>
            <person name="Thoulutsang Y."/>
            <person name="Thoulutsang D."/>
            <person name="Topham K."/>
            <person name="Topping I."/>
            <person name="Tsamla T."/>
            <person name="Vassiliev H."/>
            <person name="Vo A."/>
            <person name="Wangchuk T."/>
            <person name="Wangdi T."/>
            <person name="Weiand M."/>
            <person name="Wilkinson J."/>
            <person name="Wilson A."/>
            <person name="Yadav S."/>
            <person name="Young G."/>
            <person name="Yu Q."/>
            <person name="Zembek L."/>
            <person name="Zhong D."/>
            <person name="Zimmer A."/>
            <person name="Zwirko Z."/>
            <person name="Jaffe D.B."/>
            <person name="Alvarez P."/>
            <person name="Brockman W."/>
            <person name="Butler J."/>
            <person name="Chin C."/>
            <person name="Gnerre S."/>
            <person name="Grabherr M."/>
            <person name="Kleber M."/>
            <person name="Mauceli E."/>
            <person name="MacCallum I."/>
        </authorList>
    </citation>
    <scope>NUCLEOTIDE SEQUENCE [LARGE SCALE GENOMIC DNA]</scope>
    <source>
        <strain evidence="4">MSH-3 / Tucson 14011-0111.49</strain>
    </source>
</reference>
<dbReference type="InterPro" id="IPR031806">
    <property type="entry name" value="DUF4744"/>
</dbReference>
<dbReference type="PhylomeDB" id="B4H5I3"/>
<dbReference type="Pfam" id="PF15918">
    <property type="entry name" value="DUF4744"/>
    <property type="match status" value="1"/>
</dbReference>
<proteinExistence type="predicted"/>
<evidence type="ECO:0000313" key="4">
    <source>
        <dbReference type="Proteomes" id="UP000008744"/>
    </source>
</evidence>
<keyword evidence="4" id="KW-1185">Reference proteome</keyword>
<accession>B4H5I3</accession>
<feature type="compositionally biased region" description="Polar residues" evidence="1">
    <location>
        <begin position="74"/>
        <end position="86"/>
    </location>
</feature>